<feature type="transmembrane region" description="Helical" evidence="1">
    <location>
        <begin position="66"/>
        <end position="88"/>
    </location>
</feature>
<reference evidence="2 3" key="1">
    <citation type="submission" date="2016-10" db="EMBL/GenBank/DDBJ databases">
        <authorList>
            <person name="de Groot N.N."/>
        </authorList>
    </citation>
    <scope>NUCLEOTIDE SEQUENCE [LARGE SCALE GENOMIC DNA]</scope>
    <source>
        <strain evidence="2 3">Nm9</strain>
    </source>
</reference>
<evidence type="ECO:0000256" key="1">
    <source>
        <dbReference type="SAM" id="Phobius"/>
    </source>
</evidence>
<keyword evidence="1" id="KW-1133">Transmembrane helix</keyword>
<feature type="transmembrane region" description="Helical" evidence="1">
    <location>
        <begin position="126"/>
        <end position="149"/>
    </location>
</feature>
<feature type="transmembrane region" description="Helical" evidence="1">
    <location>
        <begin position="12"/>
        <end position="29"/>
    </location>
</feature>
<dbReference type="Proteomes" id="UP000181998">
    <property type="component" value="Unassembled WGS sequence"/>
</dbReference>
<accession>A0A1H9G697</accession>
<keyword evidence="1" id="KW-0472">Membrane</keyword>
<evidence type="ECO:0008006" key="4">
    <source>
        <dbReference type="Google" id="ProtNLM"/>
    </source>
</evidence>
<feature type="transmembrane region" description="Helical" evidence="1">
    <location>
        <begin position="237"/>
        <end position="262"/>
    </location>
</feature>
<keyword evidence="1" id="KW-0812">Transmembrane</keyword>
<feature type="transmembrane region" description="Helical" evidence="1">
    <location>
        <begin position="268"/>
        <end position="286"/>
    </location>
</feature>
<evidence type="ECO:0000313" key="2">
    <source>
        <dbReference type="EMBL" id="SEQ45584.1"/>
    </source>
</evidence>
<feature type="transmembrane region" description="Helical" evidence="1">
    <location>
        <begin position="170"/>
        <end position="193"/>
    </location>
</feature>
<dbReference type="PANTHER" id="PTHR40400:SF1">
    <property type="entry name" value="SLR1512 PROTEIN"/>
    <property type="match status" value="1"/>
</dbReference>
<feature type="transmembrane region" description="Helical" evidence="1">
    <location>
        <begin position="100"/>
        <end position="120"/>
    </location>
</feature>
<proteinExistence type="predicted"/>
<dbReference type="OrthoDB" id="345121at2"/>
<evidence type="ECO:0000313" key="3">
    <source>
        <dbReference type="Proteomes" id="UP000181998"/>
    </source>
</evidence>
<feature type="transmembrane region" description="Helical" evidence="1">
    <location>
        <begin position="205"/>
        <end position="225"/>
    </location>
</feature>
<sequence length="327" mass="34989">MDLQIVLENFGHPPVMFFFLGLLAVYVKSDLEIPSQIGKFLSLYLLFAIGIKGGQELFHSGFTDQVLIVILVCVLGSFTIPFLIYSILRWKLNVYDAGAVAATYGSISAVTFATASSFLTAQNVSFGGYMVAGMALMESPAIIAGLILISKYGKKKAADQSDTSQVGIGAALREALFNGSVLLLIGSVAIGYLSGTAGEHELKPFVGDMFHGMLSLYMLDMGLLAGKRFSELKKAGAFVISFALFFPPIMGMFGIILTYLLGFAPGDALLQVVLLASASYIAVPAAMRMAVPQANMSILLPMALGVTFTFNIAIGIPMYFSIIQAFW</sequence>
<name>A0A1H9G697_9PROT</name>
<dbReference type="EMBL" id="FOFX01000056">
    <property type="protein sequence ID" value="SEQ45584.1"/>
    <property type="molecule type" value="Genomic_DNA"/>
</dbReference>
<dbReference type="RefSeq" id="WP_074722201.1">
    <property type="nucleotide sequence ID" value="NZ_FOFX01000056.1"/>
</dbReference>
<protein>
    <recommendedName>
        <fullName evidence="4">Sodium-dependent bicarbonate transport family permease</fullName>
    </recommendedName>
</protein>
<dbReference type="PANTHER" id="PTHR40400">
    <property type="entry name" value="SLR1512 PROTEIN"/>
    <property type="match status" value="1"/>
</dbReference>
<organism evidence="2 3">
    <name type="scientific">Nitrosomonas ureae</name>
    <dbReference type="NCBI Taxonomy" id="44577"/>
    <lineage>
        <taxon>Bacteria</taxon>
        <taxon>Pseudomonadati</taxon>
        <taxon>Pseudomonadota</taxon>
        <taxon>Betaproteobacteria</taxon>
        <taxon>Nitrosomonadales</taxon>
        <taxon>Nitrosomonadaceae</taxon>
        <taxon>Nitrosomonas</taxon>
    </lineage>
</organism>
<feature type="transmembrane region" description="Helical" evidence="1">
    <location>
        <begin position="298"/>
        <end position="320"/>
    </location>
</feature>
<gene>
    <name evidence="2" type="ORF">SAMN05421510_10566</name>
</gene>
<dbReference type="AlphaFoldDB" id="A0A1H9G697"/>
<dbReference type="InterPro" id="IPR010293">
    <property type="entry name" value="Sbt_1"/>
</dbReference>
<dbReference type="Pfam" id="PF05982">
    <property type="entry name" value="Sbt_1"/>
    <property type="match status" value="1"/>
</dbReference>
<feature type="transmembrane region" description="Helical" evidence="1">
    <location>
        <begin position="41"/>
        <end position="60"/>
    </location>
</feature>